<gene>
    <name evidence="2" type="ORF">SHK19_03680</name>
</gene>
<protein>
    <recommendedName>
        <fullName evidence="4">Lipoprotein</fullName>
    </recommendedName>
</protein>
<accession>A0ABZ0ZSW1</accession>
<keyword evidence="3" id="KW-1185">Reference proteome</keyword>
<proteinExistence type="predicted"/>
<dbReference type="Proteomes" id="UP001327225">
    <property type="component" value="Chromosome"/>
</dbReference>
<evidence type="ECO:0000313" key="2">
    <source>
        <dbReference type="EMBL" id="WQQ27333.1"/>
    </source>
</evidence>
<dbReference type="RefSeq" id="WP_322937894.1">
    <property type="nucleotide sequence ID" value="NZ_CP141059.1"/>
</dbReference>
<evidence type="ECO:0000313" key="3">
    <source>
        <dbReference type="Proteomes" id="UP001327225"/>
    </source>
</evidence>
<dbReference type="PROSITE" id="PS51257">
    <property type="entry name" value="PROKAR_LIPOPROTEIN"/>
    <property type="match status" value="1"/>
</dbReference>
<dbReference type="EMBL" id="CP141059">
    <property type="protein sequence ID" value="WQQ27333.1"/>
    <property type="molecule type" value="Genomic_DNA"/>
</dbReference>
<organism evidence="2 3">
    <name type="scientific">Nocardioides bizhenqiangii</name>
    <dbReference type="NCBI Taxonomy" id="3095076"/>
    <lineage>
        <taxon>Bacteria</taxon>
        <taxon>Bacillati</taxon>
        <taxon>Actinomycetota</taxon>
        <taxon>Actinomycetes</taxon>
        <taxon>Propionibacteriales</taxon>
        <taxon>Nocardioidaceae</taxon>
        <taxon>Nocardioides</taxon>
    </lineage>
</organism>
<name>A0ABZ0ZSW1_9ACTN</name>
<evidence type="ECO:0000256" key="1">
    <source>
        <dbReference type="SAM" id="MobiDB-lite"/>
    </source>
</evidence>
<evidence type="ECO:0008006" key="4">
    <source>
        <dbReference type="Google" id="ProtNLM"/>
    </source>
</evidence>
<feature type="region of interest" description="Disordered" evidence="1">
    <location>
        <begin position="25"/>
        <end position="45"/>
    </location>
</feature>
<sequence length="161" mass="16750">MKRYLGTLVLIGALVGLAGCGDDPDDRADVRADDPANTPPSETEQPADLEVVDIVSGVAAGGDVAETATIIESEAVLGRYLDQFRSPTLVDELMAVVETADPVEGRVIGLAVIEVSCNEPPSAHVTQVGGRFFVTAGKVVNPHPECYAPVTSVAVLDLPAR</sequence>
<reference evidence="3" key="1">
    <citation type="submission" date="2023-12" db="EMBL/GenBank/DDBJ databases">
        <title>Novel species in genus Nocardioides.</title>
        <authorList>
            <person name="Zhou H."/>
        </authorList>
    </citation>
    <scope>NUCLEOTIDE SEQUENCE [LARGE SCALE GENOMIC DNA]</scope>
    <source>
        <strain evidence="3">HM61</strain>
    </source>
</reference>